<evidence type="ECO:0000256" key="4">
    <source>
        <dbReference type="ARBA" id="ARBA00022729"/>
    </source>
</evidence>
<dbReference type="Proteomes" id="UP000002742">
    <property type="component" value="Chromosome"/>
</dbReference>
<dbReference type="GO" id="GO:0016020">
    <property type="term" value="C:membrane"/>
    <property type="evidence" value="ECO:0007669"/>
    <property type="project" value="InterPro"/>
</dbReference>
<evidence type="ECO:0000256" key="8">
    <source>
        <dbReference type="SAM" id="SignalP"/>
    </source>
</evidence>
<keyword evidence="6" id="KW-0564">Palmitate</keyword>
<evidence type="ECO:0000256" key="1">
    <source>
        <dbReference type="ARBA" id="ARBA00010296"/>
    </source>
</evidence>
<keyword evidence="10" id="KW-1185">Reference proteome</keyword>
<dbReference type="Pfam" id="PF08139">
    <property type="entry name" value="LPAM_1"/>
    <property type="match status" value="1"/>
</dbReference>
<evidence type="ECO:0000256" key="2">
    <source>
        <dbReference type="ARBA" id="ARBA00017922"/>
    </source>
</evidence>
<dbReference type="EMBL" id="CP001672">
    <property type="protein sequence ID" value="ACT47881.1"/>
    <property type="molecule type" value="Genomic_DNA"/>
</dbReference>
<keyword evidence="3" id="KW-1003">Cell membrane</keyword>
<dbReference type="PROSITE" id="PS51257">
    <property type="entry name" value="PROKAR_LIPOPROTEIN"/>
    <property type="match status" value="1"/>
</dbReference>
<name>C6WVD2_METML</name>
<accession>C6WVD2</accession>
<evidence type="ECO:0000313" key="10">
    <source>
        <dbReference type="Proteomes" id="UP000002742"/>
    </source>
</evidence>
<dbReference type="RefSeq" id="WP_015831917.1">
    <property type="nucleotide sequence ID" value="NC_012968.1"/>
</dbReference>
<comment type="similarity">
    <text evidence="1">Belongs to the EcnA/EcnB lipoprotein family.</text>
</comment>
<gene>
    <name evidence="9" type="ordered locus">Mmol_0972</name>
</gene>
<keyword evidence="4 8" id="KW-0732">Signal</keyword>
<dbReference type="STRING" id="583345.Mmol_0972"/>
<dbReference type="OrthoDB" id="9181810at2"/>
<dbReference type="GO" id="GO:0009636">
    <property type="term" value="P:response to toxic substance"/>
    <property type="evidence" value="ECO:0007669"/>
    <property type="project" value="InterPro"/>
</dbReference>
<evidence type="ECO:0000313" key="9">
    <source>
        <dbReference type="EMBL" id="ACT47881.1"/>
    </source>
</evidence>
<keyword evidence="5" id="KW-0472">Membrane</keyword>
<sequence>MKKLFFFVMIAAVLSACNTVAGIGKDLEKGGEAIQKSAN</sequence>
<evidence type="ECO:0000256" key="5">
    <source>
        <dbReference type="ARBA" id="ARBA00023136"/>
    </source>
</evidence>
<dbReference type="Pfam" id="PF08085">
    <property type="entry name" value="Entericidin"/>
    <property type="match status" value="1"/>
</dbReference>
<evidence type="ECO:0000256" key="7">
    <source>
        <dbReference type="ARBA" id="ARBA00023288"/>
    </source>
</evidence>
<reference evidence="9 10" key="2">
    <citation type="journal article" date="2011" name="J. Bacteriol.">
        <title>Genomes of three methylotrophs from a single niche uncover genetic and metabolic divergence of Methylophilaceae.</title>
        <authorList>
            <person name="Lapidus A."/>
            <person name="Clum A."/>
            <person name="Labutti K."/>
            <person name="Kaluzhnaya M.G."/>
            <person name="Lim S."/>
            <person name="Beck D.A."/>
            <person name="Glavina Del Rio T."/>
            <person name="Nolan M."/>
            <person name="Mavromatis K."/>
            <person name="Huntemann M."/>
            <person name="Lucas S."/>
            <person name="Lidstrom M.E."/>
            <person name="Ivanova N."/>
            <person name="Chistoserdova L."/>
        </authorList>
    </citation>
    <scope>NUCLEOTIDE SEQUENCE [LARGE SCALE GENOMIC DNA]</scope>
    <source>
        <strain evidence="10">JLW8 / ATCC BAA-1282 / DSM 17540</strain>
    </source>
</reference>
<evidence type="ECO:0000256" key="3">
    <source>
        <dbReference type="ARBA" id="ARBA00022475"/>
    </source>
</evidence>
<feature type="chain" id="PRO_5002973237" description="Type IV secretion system putative lipoprotein virB7" evidence="8">
    <location>
        <begin position="22"/>
        <end position="39"/>
    </location>
</feature>
<dbReference type="InterPro" id="IPR012556">
    <property type="entry name" value="Entericidin"/>
</dbReference>
<reference evidence="10" key="1">
    <citation type="submission" date="2009-07" db="EMBL/GenBank/DDBJ databases">
        <title>Complete sequence of Methylotenera mobilis JLW8.</title>
        <authorList>
            <consortium name="US DOE Joint Genome Institute"/>
            <person name="Lucas S."/>
            <person name="Copeland A."/>
            <person name="Lapidus A."/>
            <person name="Glavina del Rio T."/>
            <person name="Tice H."/>
            <person name="Bruce D."/>
            <person name="Goodwin L."/>
            <person name="Pitluck S."/>
            <person name="LaButti K.M."/>
            <person name="Clum A."/>
            <person name="Larimer F."/>
            <person name="Land M."/>
            <person name="Hauser L."/>
            <person name="Kyrpides N."/>
            <person name="Mikhailova N."/>
            <person name="Kayluzhnaya M."/>
            <person name="Chistoserdova L."/>
        </authorList>
    </citation>
    <scope>NUCLEOTIDE SEQUENCE [LARGE SCALE GENOMIC DNA]</scope>
    <source>
        <strain evidence="10">JLW8 / ATCC BAA-1282 / DSM 17540</strain>
    </source>
</reference>
<organism evidence="9 10">
    <name type="scientific">Methylotenera mobilis (strain JLW8 / ATCC BAA-1282 / DSM 17540)</name>
    <dbReference type="NCBI Taxonomy" id="583345"/>
    <lineage>
        <taxon>Bacteria</taxon>
        <taxon>Pseudomonadati</taxon>
        <taxon>Pseudomonadota</taxon>
        <taxon>Betaproteobacteria</taxon>
        <taxon>Nitrosomonadales</taxon>
        <taxon>Methylophilaceae</taxon>
        <taxon>Methylotenera</taxon>
    </lineage>
</organism>
<dbReference type="AlphaFoldDB" id="C6WVD2"/>
<dbReference type="InterPro" id="IPR012640">
    <property type="entry name" value="Membr_lipoprot_lipid_attach_CS"/>
</dbReference>
<evidence type="ECO:0000256" key="6">
    <source>
        <dbReference type="ARBA" id="ARBA00023139"/>
    </source>
</evidence>
<dbReference type="KEGG" id="mmb:Mmol_0972"/>
<keyword evidence="7" id="KW-0449">Lipoprotein</keyword>
<protein>
    <recommendedName>
        <fullName evidence="2">Type IV secretion system putative lipoprotein virB7</fullName>
    </recommendedName>
</protein>
<dbReference type="HOGENOM" id="CLU_193827_1_0_4"/>
<proteinExistence type="inferred from homology"/>
<feature type="signal peptide" evidence="8">
    <location>
        <begin position="1"/>
        <end position="21"/>
    </location>
</feature>